<accession>A0A239Z918</accession>
<gene>
    <name evidence="1" type="ORF">SAMEA44547418_01126</name>
</gene>
<keyword evidence="2" id="KW-1185">Reference proteome</keyword>
<dbReference type="AlphaFoldDB" id="A0A239Z918"/>
<sequence length="150" mass="17609">MANWCEGWVKFRGTLENLKRFIENEFEKSDPIIIGEELNPCMVEQITFLKSLVRTYVDANDISNANYEVFSNDDGIGIFIIKLNHAWNVQRQGYNELAKKYNLDIRGKCYEAGCNFVEEFEVNRCGEDVFYKVYEFNDYYWECECPTLGG</sequence>
<protein>
    <recommendedName>
        <fullName evidence="3">YubB ferredoxin-like domain-containing protein</fullName>
    </recommendedName>
</protein>
<evidence type="ECO:0008006" key="3">
    <source>
        <dbReference type="Google" id="ProtNLM"/>
    </source>
</evidence>
<dbReference type="EMBL" id="LT906470">
    <property type="protein sequence ID" value="SNV67669.1"/>
    <property type="molecule type" value="Genomic_DNA"/>
</dbReference>
<dbReference type="Proteomes" id="UP000214973">
    <property type="component" value="Chromosome 1"/>
</dbReference>
<name>A0A239Z918_9FIRM</name>
<dbReference type="KEGG" id="vrm:44547418_01126"/>
<dbReference type="RefSeq" id="WP_095066071.1">
    <property type="nucleotide sequence ID" value="NZ_LT906470.1"/>
</dbReference>
<evidence type="ECO:0000313" key="2">
    <source>
        <dbReference type="Proteomes" id="UP000214973"/>
    </source>
</evidence>
<organism evidence="1 2">
    <name type="scientific">Veillonella rodentium</name>
    <dbReference type="NCBI Taxonomy" id="248315"/>
    <lineage>
        <taxon>Bacteria</taxon>
        <taxon>Bacillati</taxon>
        <taxon>Bacillota</taxon>
        <taxon>Negativicutes</taxon>
        <taxon>Veillonellales</taxon>
        <taxon>Veillonellaceae</taxon>
        <taxon>Veillonella</taxon>
    </lineage>
</organism>
<proteinExistence type="predicted"/>
<reference evidence="1 2" key="1">
    <citation type="submission" date="2017-06" db="EMBL/GenBank/DDBJ databases">
        <authorList>
            <consortium name="Pathogen Informatics"/>
        </authorList>
    </citation>
    <scope>NUCLEOTIDE SEQUENCE [LARGE SCALE GENOMIC DNA]</scope>
    <source>
        <strain evidence="1 2">NCTC12018</strain>
    </source>
</reference>
<evidence type="ECO:0000313" key="1">
    <source>
        <dbReference type="EMBL" id="SNV67669.1"/>
    </source>
</evidence>